<feature type="compositionally biased region" description="Low complexity" evidence="1">
    <location>
        <begin position="466"/>
        <end position="513"/>
    </location>
</feature>
<dbReference type="EMBL" id="BJCL01000002">
    <property type="protein sequence ID" value="GCL61989.1"/>
    <property type="molecule type" value="Genomic_DNA"/>
</dbReference>
<feature type="compositionally biased region" description="Low complexity" evidence="1">
    <location>
        <begin position="385"/>
        <end position="397"/>
    </location>
</feature>
<evidence type="ECO:0000313" key="3">
    <source>
        <dbReference type="EMBL" id="GCL61989.1"/>
    </source>
</evidence>
<dbReference type="Gene3D" id="1.25.40.10">
    <property type="entry name" value="Tetratricopeptide repeat domain"/>
    <property type="match status" value="1"/>
</dbReference>
<evidence type="ECO:0000259" key="2">
    <source>
        <dbReference type="Pfam" id="PF03704"/>
    </source>
</evidence>
<organism evidence="3 4">
    <name type="scientific">Pseudaquabacterium pictum</name>
    <dbReference type="NCBI Taxonomy" id="2315236"/>
    <lineage>
        <taxon>Bacteria</taxon>
        <taxon>Pseudomonadati</taxon>
        <taxon>Pseudomonadota</taxon>
        <taxon>Betaproteobacteria</taxon>
        <taxon>Burkholderiales</taxon>
        <taxon>Sphaerotilaceae</taxon>
        <taxon>Pseudaquabacterium</taxon>
    </lineage>
</organism>
<evidence type="ECO:0000256" key="1">
    <source>
        <dbReference type="SAM" id="MobiDB-lite"/>
    </source>
</evidence>
<dbReference type="Pfam" id="PF03704">
    <property type="entry name" value="BTAD"/>
    <property type="match status" value="1"/>
</dbReference>
<sequence length="600" mass="61890">MRLHAAAGDRSAALTQHVRCRDALVRELGLAPGAETEQLAARIRAGLGVASTAVAAPPAAQAGGTAWPVGEIWVQRPEWPSAEAAARQQALQQAAGACVLRLAPLDGDGVSALVNRLSGAGDPRRFAQRLERATGGNPFFLGETLRQWRGPGLLRLGPDGAWQTPFDDATQDDAELPVPDSVRNAVIARVQRQPEAVRRVLEAAGQDSADIARHWEAGGEPARAVAHRLAAAEAALALYADADAQAHWQAALDDQPTLAQRVRILGQRWQILGHRGDQPDLLAAVQALDAARDAARTGAGAGAEALALDAEVHAAEILAHSQRNDDALARIQACLAHPALGTVDRAQALRVQSQVLSRLGRAGGRLRPGRDAAHGRPAAGGGQQPGQQPHQPRRSGAGDPGDPRGAGAGTALHHAGHAGVLPGHPGAGPCPAGRTGHRARSGRRGAGPRHRAGRDPQPGRLPADDPGPAQRVGRPGRRAAPAGGDGRPPAGRPGLLRRQGGAGTGRPCAAAGPARRRPRPPGGRGRCGGAAHPARPRRRPPAPGRAGPGRWRRCRRAGLAGAAGRPGALHRGAGAATRRQARLAGSLGRWQALLPALDAP</sequence>
<accession>A0A480AJT1</accession>
<dbReference type="Proteomes" id="UP000301751">
    <property type="component" value="Unassembled WGS sequence"/>
</dbReference>
<dbReference type="AlphaFoldDB" id="A0A480AJT1"/>
<name>A0A480AJT1_9BURK</name>
<evidence type="ECO:0000313" key="4">
    <source>
        <dbReference type="Proteomes" id="UP000301751"/>
    </source>
</evidence>
<dbReference type="InterPro" id="IPR005158">
    <property type="entry name" value="BTAD"/>
</dbReference>
<dbReference type="OrthoDB" id="9758570at2"/>
<keyword evidence="4" id="KW-1185">Reference proteome</keyword>
<gene>
    <name evidence="3" type="ORF">AQPW35_10700</name>
</gene>
<feature type="compositionally biased region" description="Basic residues" evidence="1">
    <location>
        <begin position="435"/>
        <end position="452"/>
    </location>
</feature>
<feature type="region of interest" description="Disordered" evidence="1">
    <location>
        <begin position="360"/>
        <end position="551"/>
    </location>
</feature>
<feature type="domain" description="Bacterial transcriptional activator" evidence="2">
    <location>
        <begin position="1"/>
        <end position="44"/>
    </location>
</feature>
<dbReference type="SUPFAM" id="SSF48452">
    <property type="entry name" value="TPR-like"/>
    <property type="match status" value="1"/>
</dbReference>
<reference evidence="4" key="1">
    <citation type="submission" date="2019-03" db="EMBL/GenBank/DDBJ databases">
        <title>Aquabacterium pictum sp.nov., the first bacteriochlorophyll a-containing freshwater bacterium in the genus Aquabacterium of the class Betaproteobacteria.</title>
        <authorList>
            <person name="Hirose S."/>
            <person name="Tank M."/>
            <person name="Hara E."/>
            <person name="Tamaki H."/>
            <person name="Takaichi S."/>
            <person name="Haruta S."/>
            <person name="Hanada S."/>
        </authorList>
    </citation>
    <scope>NUCLEOTIDE SEQUENCE [LARGE SCALE GENOMIC DNA]</scope>
    <source>
        <strain evidence="4">W35</strain>
    </source>
</reference>
<proteinExistence type="predicted"/>
<feature type="compositionally biased region" description="Low complexity" evidence="1">
    <location>
        <begin position="403"/>
        <end position="434"/>
    </location>
</feature>
<comment type="caution">
    <text evidence="3">The sequence shown here is derived from an EMBL/GenBank/DDBJ whole genome shotgun (WGS) entry which is preliminary data.</text>
</comment>
<dbReference type="InterPro" id="IPR011990">
    <property type="entry name" value="TPR-like_helical_dom_sf"/>
</dbReference>
<protein>
    <recommendedName>
        <fullName evidence="2">Bacterial transcriptional activator domain-containing protein</fullName>
    </recommendedName>
</protein>